<dbReference type="Pfam" id="PF18884">
    <property type="entry name" value="TSP3_bac"/>
    <property type="match status" value="1"/>
</dbReference>
<dbReference type="InterPro" id="IPR059100">
    <property type="entry name" value="TSP3_bac"/>
</dbReference>
<gene>
    <name evidence="5" type="ORF">ABUW_2831</name>
    <name evidence="6" type="ORF">EA686_01215</name>
</gene>
<dbReference type="RefSeq" id="WP_002017455.1">
    <property type="nucleotide sequence ID" value="NZ_CAJHFH010000001.1"/>
</dbReference>
<comment type="subcellular location">
    <subcellularLocation>
        <location evidence="1">Secreted</location>
    </subcellularLocation>
</comment>
<evidence type="ECO:0000256" key="4">
    <source>
        <dbReference type="ARBA" id="ARBA00022837"/>
    </source>
</evidence>
<dbReference type="NCBIfam" id="TIGR01643">
    <property type="entry name" value="YD_repeat_2x"/>
    <property type="match status" value="1"/>
</dbReference>
<dbReference type="PANTHER" id="PTHR32305">
    <property type="match status" value="1"/>
</dbReference>
<dbReference type="Gene3D" id="2.180.10.10">
    <property type="entry name" value="RHS repeat-associated core"/>
    <property type="match status" value="2"/>
</dbReference>
<evidence type="ECO:0000313" key="6">
    <source>
        <dbReference type="EMBL" id="RSR63596.1"/>
    </source>
</evidence>
<keyword evidence="3" id="KW-0732">Signal</keyword>
<evidence type="ECO:0000256" key="1">
    <source>
        <dbReference type="ARBA" id="ARBA00004613"/>
    </source>
</evidence>
<proteinExistence type="predicted"/>
<keyword evidence="4" id="KW-0106">Calcium</keyword>
<dbReference type="EMBL" id="RFDI01000031">
    <property type="protein sequence ID" value="RSR63596.1"/>
    <property type="molecule type" value="Genomic_DNA"/>
</dbReference>
<organism evidence="5 7">
    <name type="scientific">Acinetobacter baumannii</name>
    <dbReference type="NCBI Taxonomy" id="470"/>
    <lineage>
        <taxon>Bacteria</taxon>
        <taxon>Pseudomonadati</taxon>
        <taxon>Pseudomonadota</taxon>
        <taxon>Gammaproteobacteria</taxon>
        <taxon>Moraxellales</taxon>
        <taxon>Moraxellaceae</taxon>
        <taxon>Acinetobacter</taxon>
        <taxon>Acinetobacter calcoaceticus/baumannii complex</taxon>
    </lineage>
</organism>
<accession>A0A0D5YL68</accession>
<reference evidence="7" key="2">
    <citation type="submission" date="2015-03" db="EMBL/GenBank/DDBJ databases">
        <authorList>
            <person name="Gallagher L.A."/>
            <person name="Hayden H.S."/>
            <person name="Weiss E.J."/>
            <person name="Hager K.R."/>
            <person name="Ramage E."/>
            <person name="Radey M.R."/>
            <person name="Bydalek R."/>
            <person name="Manoil C."/>
            <person name="Miller S.I."/>
            <person name="Brittnacher M.J."/>
        </authorList>
    </citation>
    <scope>NUCLEOTIDE SEQUENCE [LARGE SCALE GENOMIC DNA]</scope>
    <source>
        <strain evidence="7">AB5075-UW</strain>
    </source>
</reference>
<dbReference type="Proteomes" id="UP000280073">
    <property type="component" value="Unassembled WGS sequence"/>
</dbReference>
<dbReference type="Proteomes" id="UP000032746">
    <property type="component" value="Chromosome"/>
</dbReference>
<evidence type="ECO:0000313" key="5">
    <source>
        <dbReference type="EMBL" id="AKA32546.1"/>
    </source>
</evidence>
<dbReference type="EMBL" id="CP008706">
    <property type="protein sequence ID" value="AKA32546.1"/>
    <property type="molecule type" value="Genomic_DNA"/>
</dbReference>
<name>A0A0D5YL68_ACIBA</name>
<dbReference type="InterPro" id="IPR031325">
    <property type="entry name" value="RHS_repeat"/>
</dbReference>
<keyword evidence="2" id="KW-0964">Secreted</keyword>
<reference evidence="5 7" key="1">
    <citation type="journal article" date="2015" name="J. Bacteriol.">
        <title>Resources for Genetic and Genomic Analysis of Emerging Pathogen Acinetobacter baumannii.</title>
        <authorList>
            <person name="Gallagher L.A."/>
            <person name="Ramage E."/>
            <person name="Weiss E.J."/>
            <person name="Radey M."/>
            <person name="Hayden H.S."/>
            <person name="Held K.G."/>
            <person name="Huse H.K."/>
            <person name="Zurawski D.V."/>
            <person name="Brittnacher M.J."/>
            <person name="Manoil C."/>
        </authorList>
    </citation>
    <scope>NUCLEOTIDE SEQUENCE [LARGE SCALE GENOMIC DNA]</scope>
    <source>
        <strain evidence="5 7">AB5075-UW</strain>
    </source>
</reference>
<dbReference type="Pfam" id="PF05593">
    <property type="entry name" value="RHS_repeat"/>
    <property type="match status" value="1"/>
</dbReference>
<protein>
    <submittedName>
        <fullName evidence="6">RHS repeat protein</fullName>
    </submittedName>
</protein>
<dbReference type="InterPro" id="IPR050708">
    <property type="entry name" value="T6SS_VgrG/RHS"/>
</dbReference>
<evidence type="ECO:0000256" key="3">
    <source>
        <dbReference type="ARBA" id="ARBA00022729"/>
    </source>
</evidence>
<dbReference type="PATRIC" id="fig|470.1345.peg.2783"/>
<evidence type="ECO:0000256" key="2">
    <source>
        <dbReference type="ARBA" id="ARBA00022525"/>
    </source>
</evidence>
<evidence type="ECO:0000313" key="8">
    <source>
        <dbReference type="Proteomes" id="UP000280073"/>
    </source>
</evidence>
<dbReference type="InterPro" id="IPR006530">
    <property type="entry name" value="YD"/>
</dbReference>
<sequence>MRILIGFVFSFFCLIIHAGQIDWAVAKTSFPSDQSIGDTGHEKTPNGYVDLMSGNLIYDTPEVILKGDRGVDFTLSKSYGKVNSGFRAMGNWELEVPRLVMNTGPSTILKGDIDGNGICEANGDATNNSSGRPSFTASLLNTSFKNKIEESYVNQVNLNLANQTLNSIVYLLGQFGTATGDSNAQYNNQQAQSALSKLQAQLYDAFKTNVNAISISSAEASTEKSKYKQSLINTLQTGQVKIQVNGISLTTGNISSVLDDLAINSNFTVKTNNVILDTVIRQVIVGYLYYHNIIVAKSNEVLNGIYSTVSLNTSSYVDSRQRVISLYLPGQKNIIFYPVNERVTGFPKSAKYVSQDNWFISCAESGKDFVVRSNNGVTYYFPNSNRENQTGFTSFFANEYIPGKVTVYASKIENQYKEAYILNYFSKQANTLIYSGFNTSNKFFLKSVQHTLDDKLINSTSPEIRIDYVKRLDTTENTDESQFDSVKGDILLKKISRFINGGYKDWVSYTYSSGAKAGTTYKLNDSILLNGNIGSFQDENAALFYLDTVSYISGDKVSYAYGGPYRIVGNISPSEIGGITAQDFLWFYSDLTAIKYYKNSKSGLVNALSVDWTYELVNSSRPGFTEEKSFKVTSSKYSIANANSYDVTYSYSRDDSTHEQTTVVTSKDSVTGLSKAYTYVMHAFLGGGAENFLHGLLKKITIGDREESYTWTTLSLIGQKPKTIDDNYTDYEDVRLVRLASKAISHFGEYKTTYSNFDQYGNAQSVQMTGLNGSSTVQFPATTATYFNANAASDDVNTGNLPWIIGLPKQKISGSFTLQTTEYDAQGAIRSNTQAGRVTKYKYETVSFSTCLGNLASFQWSKFVSCLSNYVLGDQHVGLPIEVDVGNGKEITQFAGYKRGIPTQVKLANGATETNIVDDFGNITQHTDADGVISRKQYDDAGRLYIDTPIVGLNYSTFTYDGLTVSRVVTGGGQLSRIEKYNGDGLLISSEDKISNKSIINSNKYDAFGNLIFKSNPGFSAITSGTTSSYDVFDRPITVNDNGSVVTYCYQSCGGKTGAIVQTTDSFGTTESNLLAAGDFSADLKTLVARKGTDGSVFQTTTEFENALLKPKVAVSGSSTQSYTYNSNTTLATEKDNSISGQKTFKYDDTGRITSITHPDSSVETIKYFQLKDLIASRTWREVETTYSYSLAGRLKTTTNANISEAFDLDTYGRVISHTQKINANDTNNSYVVRYGYNQLNQVTSIQYPNGKSVNLSNQNALGEVTSIPNVIQSLNYNARQQLTTVQANTDTLWSYTYNDSGLLNNISATSLEKCVLNVDYGYDKLNRVNKLSDKCGSVYNATIDRYGTGLMSTVELDQARYQYSYNNDDITKVNITSKSSTVAPAIYTYNYVNNTSRLASVSGSTYSFTYDAMGNVTNDGVRTLTYDNYSRLNKNGNETYLYNADGLRVRAVRDDGLTDYIYDLDGNLLYDINYKSGYSRAYVYVAGKLVATLERYPDANKGFDFVNDFEAAELGLTDLLGSYTDTDNDGLPDYLERFIGSDPNNPDTDGDGHKDGYEYRLLGAKGVLSSSVKPDVADPNENLAAWMTPILALILEDD</sequence>
<dbReference type="PANTHER" id="PTHR32305:SF15">
    <property type="entry name" value="PROTEIN RHSA-RELATED"/>
    <property type="match status" value="1"/>
</dbReference>
<evidence type="ECO:0000313" key="7">
    <source>
        <dbReference type="Proteomes" id="UP000032746"/>
    </source>
</evidence>
<reference evidence="6 8" key="3">
    <citation type="submission" date="2018-10" db="EMBL/GenBank/DDBJ databases">
        <title>GWAS and RNA-Seq identify cryptic mechanisms of antimicrobial resistance in Acinetobacter baumannii.</title>
        <authorList>
            <person name="Sahl J.W."/>
        </authorList>
    </citation>
    <scope>NUCLEOTIDE SEQUENCE [LARGE SCALE GENOMIC DNA]</scope>
    <source>
        <strain evidence="6 8">TG28175</strain>
    </source>
</reference>